<name>A0ACB7WLY9_DIOAL</name>
<reference evidence="2" key="1">
    <citation type="journal article" date="2022" name="Nat. Commun.">
        <title>Chromosome evolution and the genetic basis of agronomically important traits in greater yam.</title>
        <authorList>
            <person name="Bredeson J.V."/>
            <person name="Lyons J.B."/>
            <person name="Oniyinde I.O."/>
            <person name="Okereke N.R."/>
            <person name="Kolade O."/>
            <person name="Nnabue I."/>
            <person name="Nwadili C.O."/>
            <person name="Hribova E."/>
            <person name="Parker M."/>
            <person name="Nwogha J."/>
            <person name="Shu S."/>
            <person name="Carlson J."/>
            <person name="Kariba R."/>
            <person name="Muthemba S."/>
            <person name="Knop K."/>
            <person name="Barton G.J."/>
            <person name="Sherwood A.V."/>
            <person name="Lopez-Montes A."/>
            <person name="Asiedu R."/>
            <person name="Jamnadass R."/>
            <person name="Muchugi A."/>
            <person name="Goodstein D."/>
            <person name="Egesi C.N."/>
            <person name="Featherston J."/>
            <person name="Asfaw A."/>
            <person name="Simpson G.G."/>
            <person name="Dolezel J."/>
            <person name="Hendre P.S."/>
            <person name="Van Deynze A."/>
            <person name="Kumar P.L."/>
            <person name="Obidiegwu J.E."/>
            <person name="Bhattacharjee R."/>
            <person name="Rokhsar D.S."/>
        </authorList>
    </citation>
    <scope>NUCLEOTIDE SEQUENCE [LARGE SCALE GENOMIC DNA]</scope>
    <source>
        <strain evidence="2">cv. TDa95/00328</strain>
    </source>
</reference>
<dbReference type="Proteomes" id="UP000827976">
    <property type="component" value="Chromosome 3"/>
</dbReference>
<accession>A0ACB7WLY9</accession>
<evidence type="ECO:0000313" key="2">
    <source>
        <dbReference type="Proteomes" id="UP000827976"/>
    </source>
</evidence>
<sequence length="914" mass="105208">MLEDLFDQLKLNGVYDAREYHFTQNECVTTSSANERKIYGRNDEIQRLIEFLKKPNVNGNVCVAPIVGFGGMGKTTLAQFVFNHEEIEDHFNNKAWICVSDRFDRFRITKQMVDSFGSSTIPCGSTTSLDLLERELKRHLRGMKFLLVLDDIWSDEWQQLLTPLQSAQAQSIKIKIIVTCRDPTVLRSIDQRNKMNLEGIDDEEYWSLFLNCIFGENNPENYSHELHDIGKLIVEKLMGSPLAAKTVGKLLECSLTKKHWKDVLENDLWTLKTNAHDIMPALALSYYHLPQHLQQCFVFCSVFPKDHLYHKDELICMWIANGYIHESGSTSKTMNDIGEDYYYELVAMCFFDEYEDGCSSGITMHDLMLELAKLVSHKETYICESGKDKEIYKNVRHLYTESSIDQGLVCETNYLRTFVSKSAKDMSAILNHGAFNRIRVLVIFDANMQEFPNVIPRLKHLQYLDLRETQIKSIPDSLCELYLLRVLALPCPQILPSRFHSLINLEILCMGAQFDMLEFYVNKEMGFMVAQLRNMNELRTRLSIRDLQNIDNREEAMKAKLKEKHHIKSLYLCWDIDTVDDDSKHDAEEVLEGFQPHPNLEELLIYGYMGYNMPNWFKTLQKLKKIDLACYRKCLLGALGLLPSLEELHFSKGENIIIECESCDDSESEMFPSLQLLSLDKTTVSFMGIPTSSSSSSSSSPTTLGRRKVFPHLQELTMYKCNEMNGFPWPICITLKELYIRYSPGMDNKLPGCLHGLSSLTLLTLTGAKIKTFDADVMATLHALCWLHLSYCNELLSLEGLQALSFLQYLYISSCPKFRSWCTAEMAKLRELDIQFCQDLESLPTWLHRLSSLKALTIRYCPKLLSLPEGGLPSSLENLHILNCDPCLVQRCQQEGSPEWLMIQDIPNHQIFYV</sequence>
<keyword evidence="2" id="KW-1185">Reference proteome</keyword>
<evidence type="ECO:0000313" key="1">
    <source>
        <dbReference type="EMBL" id="KAH7689319.1"/>
    </source>
</evidence>
<dbReference type="EMBL" id="CM037013">
    <property type="protein sequence ID" value="KAH7689319.1"/>
    <property type="molecule type" value="Genomic_DNA"/>
</dbReference>
<keyword evidence="1" id="KW-0378">Hydrolase</keyword>
<organism evidence="1 2">
    <name type="scientific">Dioscorea alata</name>
    <name type="common">Purple yam</name>
    <dbReference type="NCBI Taxonomy" id="55571"/>
    <lineage>
        <taxon>Eukaryota</taxon>
        <taxon>Viridiplantae</taxon>
        <taxon>Streptophyta</taxon>
        <taxon>Embryophyta</taxon>
        <taxon>Tracheophyta</taxon>
        <taxon>Spermatophyta</taxon>
        <taxon>Magnoliopsida</taxon>
        <taxon>Liliopsida</taxon>
        <taxon>Dioscoreales</taxon>
        <taxon>Dioscoreaceae</taxon>
        <taxon>Dioscorea</taxon>
    </lineage>
</organism>
<proteinExistence type="predicted"/>
<comment type="caution">
    <text evidence="1">The sequence shown here is derived from an EMBL/GenBank/DDBJ whole genome shotgun (WGS) entry which is preliminary data.</text>
</comment>
<gene>
    <name evidence="1" type="ORF">IHE45_03G089400</name>
</gene>
<protein>
    <submittedName>
        <fullName evidence="1">P-loop containing nucleoside triphosphate hydrolase protein</fullName>
    </submittedName>
</protein>